<dbReference type="PANTHER" id="PTHR30576:SF0">
    <property type="entry name" value="UNDECAPRENYL-PHOSPHATE N-ACETYLGALACTOSAMINYL 1-PHOSPHATE TRANSFERASE-RELATED"/>
    <property type="match status" value="1"/>
</dbReference>
<dbReference type="AlphaFoldDB" id="A0A084CPL1"/>
<keyword evidence="2" id="KW-0812">Transmembrane</keyword>
<dbReference type="GO" id="GO:0016780">
    <property type="term" value="F:phosphotransferase activity, for other substituted phosphate groups"/>
    <property type="evidence" value="ECO:0007669"/>
    <property type="project" value="TreeGrafter"/>
</dbReference>
<name>A0A084CPL1_9GAMM</name>
<protein>
    <submittedName>
        <fullName evidence="4">Putative colanic biosynthesis UDP-glucose lipid carrier transferase</fullName>
    </submittedName>
</protein>
<evidence type="ECO:0000313" key="4">
    <source>
        <dbReference type="EMBL" id="KEY91740.1"/>
    </source>
</evidence>
<dbReference type="STRING" id="1179155.CF67_01081"/>
<accession>A0A084CPL1</accession>
<dbReference type="Pfam" id="PF02397">
    <property type="entry name" value="Bac_transf"/>
    <property type="match status" value="1"/>
</dbReference>
<dbReference type="InterPro" id="IPR003362">
    <property type="entry name" value="Bact_transf"/>
</dbReference>
<dbReference type="EMBL" id="JGVK01000001">
    <property type="protein sequence ID" value="KEY91740.1"/>
    <property type="molecule type" value="Genomic_DNA"/>
</dbReference>
<dbReference type="Proteomes" id="UP000053784">
    <property type="component" value="Unassembled WGS sequence"/>
</dbReference>
<gene>
    <name evidence="4" type="primary">wcaJ</name>
    <name evidence="4" type="ORF">CF67_01081</name>
</gene>
<keyword evidence="4" id="KW-0808">Transferase</keyword>
<reference evidence="4 5" key="1">
    <citation type="submission" date="2014-03" db="EMBL/GenBank/DDBJ databases">
        <title>Selection and divergence in the genomes of co-occurring obligate luminous symbionts with specific hosts.</title>
        <authorList>
            <person name="Hendry T.A."/>
            <person name="de Wet J.R."/>
            <person name="Dunlap P.V."/>
        </authorList>
    </citation>
    <scope>NUCLEOTIDE SEQUENCE [LARGE SCALE GENOMIC DNA]</scope>
    <source>
        <strain evidence="4 5">Ppalp.1</strain>
    </source>
</reference>
<evidence type="ECO:0000256" key="2">
    <source>
        <dbReference type="SAM" id="Phobius"/>
    </source>
</evidence>
<evidence type="ECO:0000256" key="1">
    <source>
        <dbReference type="ARBA" id="ARBA00006464"/>
    </source>
</evidence>
<keyword evidence="2" id="KW-0472">Membrane</keyword>
<dbReference type="RefSeq" id="WP_034412940.1">
    <property type="nucleotide sequence ID" value="NZ_JGVK01000001.1"/>
</dbReference>
<comment type="similarity">
    <text evidence="1">Belongs to the bacterial sugar transferase family.</text>
</comment>
<evidence type="ECO:0000259" key="3">
    <source>
        <dbReference type="Pfam" id="PF02397"/>
    </source>
</evidence>
<feature type="transmembrane region" description="Helical" evidence="2">
    <location>
        <begin position="20"/>
        <end position="41"/>
    </location>
</feature>
<dbReference type="eggNOG" id="COG2148">
    <property type="taxonomic scope" value="Bacteria"/>
</dbReference>
<feature type="domain" description="Bacterial sugar transferase" evidence="3">
    <location>
        <begin position="15"/>
        <end position="208"/>
    </location>
</feature>
<dbReference type="OrthoDB" id="9808602at2"/>
<sequence>MTANKSTRISIYYGKRIFDLLTACSCLILLSPIILSVGLIIKANSDGSIFYKQLRVGKSTSKKIIFFKIIKFRTMYQNSERYSGAIWATKNDPRITSVGHFLRKTRFDEIPQLVNVIKGEMSLIGPRPERPIFYNKLENAIPFFSERTYGVLPGITGLAQINQGYDTCVDDVRHKVGFDHSYALSLSSIYSWVVMDINIITKTIVLIFDRKGQ</sequence>
<organism evidence="4 5">
    <name type="scientific">Candidatus Photodesmus blepharonis</name>
    <dbReference type="NCBI Taxonomy" id="1179155"/>
    <lineage>
        <taxon>Bacteria</taxon>
        <taxon>Pseudomonadati</taxon>
        <taxon>Pseudomonadota</taxon>
        <taxon>Gammaproteobacteria</taxon>
        <taxon>Vibrionales</taxon>
        <taxon>Vibrionaceae</taxon>
        <taxon>Candidatus Photodesmus</taxon>
    </lineage>
</organism>
<keyword evidence="2" id="KW-1133">Transmembrane helix</keyword>
<comment type="caution">
    <text evidence="4">The sequence shown here is derived from an EMBL/GenBank/DDBJ whole genome shotgun (WGS) entry which is preliminary data.</text>
</comment>
<proteinExistence type="inferred from homology"/>
<evidence type="ECO:0000313" key="5">
    <source>
        <dbReference type="Proteomes" id="UP000053784"/>
    </source>
</evidence>
<keyword evidence="5" id="KW-1185">Reference proteome</keyword>
<dbReference type="PANTHER" id="PTHR30576">
    <property type="entry name" value="COLANIC BIOSYNTHESIS UDP-GLUCOSE LIPID CARRIER TRANSFERASE"/>
    <property type="match status" value="1"/>
</dbReference>